<accession>A0A2S7SSU5</accession>
<feature type="transmembrane region" description="Helical" evidence="1">
    <location>
        <begin position="72"/>
        <end position="104"/>
    </location>
</feature>
<feature type="transmembrane region" description="Helical" evidence="1">
    <location>
        <begin position="39"/>
        <end position="60"/>
    </location>
</feature>
<dbReference type="Proteomes" id="UP000239872">
    <property type="component" value="Unassembled WGS sequence"/>
</dbReference>
<evidence type="ECO:0000259" key="2">
    <source>
        <dbReference type="Pfam" id="PF06580"/>
    </source>
</evidence>
<feature type="domain" description="Signal transduction histidine kinase internal region" evidence="2">
    <location>
        <begin position="155"/>
        <end position="233"/>
    </location>
</feature>
<dbReference type="RefSeq" id="WP_105040447.1">
    <property type="nucleotide sequence ID" value="NZ_PPSL01000005.1"/>
</dbReference>
<evidence type="ECO:0000256" key="1">
    <source>
        <dbReference type="SAM" id="Phobius"/>
    </source>
</evidence>
<organism evidence="3 4">
    <name type="scientific">Flavipsychrobacter stenotrophus</name>
    <dbReference type="NCBI Taxonomy" id="2077091"/>
    <lineage>
        <taxon>Bacteria</taxon>
        <taxon>Pseudomonadati</taxon>
        <taxon>Bacteroidota</taxon>
        <taxon>Chitinophagia</taxon>
        <taxon>Chitinophagales</taxon>
        <taxon>Chitinophagaceae</taxon>
        <taxon>Flavipsychrobacter</taxon>
    </lineage>
</organism>
<dbReference type="GO" id="GO:0016020">
    <property type="term" value="C:membrane"/>
    <property type="evidence" value="ECO:0007669"/>
    <property type="project" value="InterPro"/>
</dbReference>
<evidence type="ECO:0000313" key="4">
    <source>
        <dbReference type="Proteomes" id="UP000239872"/>
    </source>
</evidence>
<dbReference type="InterPro" id="IPR050640">
    <property type="entry name" value="Bact_2-comp_sensor_kinase"/>
</dbReference>
<keyword evidence="1" id="KW-1133">Transmembrane helix</keyword>
<dbReference type="OrthoDB" id="9809908at2"/>
<dbReference type="EMBL" id="PPSL01000005">
    <property type="protein sequence ID" value="PQJ09675.1"/>
    <property type="molecule type" value="Genomic_DNA"/>
</dbReference>
<keyword evidence="4" id="KW-1185">Reference proteome</keyword>
<comment type="caution">
    <text evidence="3">The sequence shown here is derived from an EMBL/GenBank/DDBJ whole genome shotgun (WGS) entry which is preliminary data.</text>
</comment>
<sequence>MKRKNTLVFILVSILLVLGVNISGNYRNYAEGADWKQSVFFVLTLTLMGWLIGIPVGKLLRKLFADTKRPLGTLLFAMLILAVQGALMMIIALNAMVIVFHFHAPNTAEYVAATSYSVLFTLIIGLMATGQQFLQSLLKSKEDNERMKQEMIRSQYEALKSQVNPHFLFNSLNTLTVMISTQPELAVKFVEQMSKVFRYSLQNSTENTIDVGTELKVVQSFLFLNEQRFEGKLRIDIAVTDAVMQRQIITQSLLMLAENAIKHNEISTDNPLTVSIRSNDDYLIMENTLQRRAQIEESTNIGLINIKQRYALVSDRPVVVEETNKMFTVKLPLI</sequence>
<evidence type="ECO:0000313" key="3">
    <source>
        <dbReference type="EMBL" id="PQJ09675.1"/>
    </source>
</evidence>
<dbReference type="PANTHER" id="PTHR34220">
    <property type="entry name" value="SENSOR HISTIDINE KINASE YPDA"/>
    <property type="match status" value="1"/>
</dbReference>
<protein>
    <recommendedName>
        <fullName evidence="2">Signal transduction histidine kinase internal region domain-containing protein</fullName>
    </recommendedName>
</protein>
<keyword evidence="1" id="KW-0472">Membrane</keyword>
<gene>
    <name evidence="3" type="ORF">CJD36_017235</name>
</gene>
<keyword evidence="1" id="KW-0812">Transmembrane</keyword>
<dbReference type="InterPro" id="IPR010559">
    <property type="entry name" value="Sig_transdc_His_kin_internal"/>
</dbReference>
<dbReference type="GO" id="GO:0000155">
    <property type="term" value="F:phosphorelay sensor kinase activity"/>
    <property type="evidence" value="ECO:0007669"/>
    <property type="project" value="InterPro"/>
</dbReference>
<dbReference type="AlphaFoldDB" id="A0A2S7SSU5"/>
<proteinExistence type="predicted"/>
<feature type="transmembrane region" description="Helical" evidence="1">
    <location>
        <begin position="110"/>
        <end position="129"/>
    </location>
</feature>
<dbReference type="Pfam" id="PF06580">
    <property type="entry name" value="His_kinase"/>
    <property type="match status" value="1"/>
</dbReference>
<name>A0A2S7SSU5_9BACT</name>
<dbReference type="PANTHER" id="PTHR34220:SF7">
    <property type="entry name" value="SENSOR HISTIDINE KINASE YPDA"/>
    <property type="match status" value="1"/>
</dbReference>
<reference evidence="3 4" key="1">
    <citation type="submission" date="2018-01" db="EMBL/GenBank/DDBJ databases">
        <title>A novel member of the phylum Bacteroidetes isolated from glacier ice.</title>
        <authorList>
            <person name="Liu Q."/>
            <person name="Xin Y.-H."/>
        </authorList>
    </citation>
    <scope>NUCLEOTIDE SEQUENCE [LARGE SCALE GENOMIC DNA]</scope>
    <source>
        <strain evidence="3 4">RB1R16</strain>
    </source>
</reference>